<dbReference type="Proteomes" id="UP000289340">
    <property type="component" value="Chromosome 3"/>
</dbReference>
<dbReference type="InterPro" id="IPR008991">
    <property type="entry name" value="Translation_prot_SH3-like_sf"/>
</dbReference>
<keyword evidence="7" id="KW-1185">Reference proteome</keyword>
<protein>
    <submittedName>
        <fullName evidence="6">Xyloglucan endotransglucosylase/hydrolase 2 isoform A</fullName>
    </submittedName>
</protein>
<comment type="similarity">
    <text evidence="1">Belongs to the universal ribosomal protein uL24 family.</text>
</comment>
<feature type="transmembrane region" description="Helical" evidence="4">
    <location>
        <begin position="298"/>
        <end position="315"/>
    </location>
</feature>
<dbReference type="Pfam" id="PF00722">
    <property type="entry name" value="Glyco_hydro_16"/>
    <property type="match status" value="1"/>
</dbReference>
<organism evidence="6 7">
    <name type="scientific">Glycine soja</name>
    <name type="common">Wild soybean</name>
    <dbReference type="NCBI Taxonomy" id="3848"/>
    <lineage>
        <taxon>Eukaryota</taxon>
        <taxon>Viridiplantae</taxon>
        <taxon>Streptophyta</taxon>
        <taxon>Embryophyta</taxon>
        <taxon>Tracheophyta</taxon>
        <taxon>Spermatophyta</taxon>
        <taxon>Magnoliopsida</taxon>
        <taxon>eudicotyledons</taxon>
        <taxon>Gunneridae</taxon>
        <taxon>Pentapetalae</taxon>
        <taxon>rosids</taxon>
        <taxon>fabids</taxon>
        <taxon>Fabales</taxon>
        <taxon>Fabaceae</taxon>
        <taxon>Papilionoideae</taxon>
        <taxon>50 kb inversion clade</taxon>
        <taxon>NPAAA clade</taxon>
        <taxon>indigoferoid/millettioid clade</taxon>
        <taxon>Phaseoleae</taxon>
        <taxon>Glycine</taxon>
        <taxon>Glycine subgen. Soja</taxon>
    </lineage>
</organism>
<dbReference type="InterPro" id="IPR013320">
    <property type="entry name" value="ConA-like_dom_sf"/>
</dbReference>
<dbReference type="InterPro" id="IPR047664">
    <property type="entry name" value="SWEET"/>
</dbReference>
<proteinExistence type="inferred from homology"/>
<dbReference type="InterPro" id="IPR000757">
    <property type="entry name" value="Beta-glucanase-like"/>
</dbReference>
<dbReference type="GO" id="GO:0005975">
    <property type="term" value="P:carbohydrate metabolic process"/>
    <property type="evidence" value="ECO:0007669"/>
    <property type="project" value="InterPro"/>
</dbReference>
<evidence type="ECO:0000313" key="7">
    <source>
        <dbReference type="Proteomes" id="UP000289340"/>
    </source>
</evidence>
<reference evidence="6 7" key="1">
    <citation type="submission" date="2018-09" db="EMBL/GenBank/DDBJ databases">
        <title>A high-quality reference genome of wild soybean provides a powerful tool to mine soybean genomes.</title>
        <authorList>
            <person name="Xie M."/>
            <person name="Chung C.Y.L."/>
            <person name="Li M.-W."/>
            <person name="Wong F.-L."/>
            <person name="Chan T.-F."/>
            <person name="Lam H.-M."/>
        </authorList>
    </citation>
    <scope>NUCLEOTIDE SEQUENCE [LARGE SCALE GENOMIC DNA]</scope>
    <source>
        <strain evidence="7">cv. W05</strain>
        <tissue evidence="6">Hypocotyl of etiolated seedlings</tissue>
    </source>
</reference>
<dbReference type="AlphaFoldDB" id="A0A445L7Z5"/>
<comment type="caution">
    <text evidence="6">The sequence shown here is derived from an EMBL/GenBank/DDBJ whole genome shotgun (WGS) entry which is preliminary data.</text>
</comment>
<feature type="transmembrane region" description="Helical" evidence="4">
    <location>
        <begin position="271"/>
        <end position="292"/>
    </location>
</feature>
<dbReference type="GO" id="GO:0051119">
    <property type="term" value="F:sugar transmembrane transporter activity"/>
    <property type="evidence" value="ECO:0007669"/>
    <property type="project" value="InterPro"/>
</dbReference>
<keyword evidence="4" id="KW-0812">Transmembrane</keyword>
<dbReference type="GO" id="GO:0012505">
    <property type="term" value="C:endomembrane system"/>
    <property type="evidence" value="ECO:0007669"/>
    <property type="project" value="UniProtKB-SubCell"/>
</dbReference>
<dbReference type="CDD" id="cd06089">
    <property type="entry name" value="KOW_RPL26"/>
    <property type="match status" value="1"/>
</dbReference>
<keyword evidence="6" id="KW-0378">Hydrolase</keyword>
<evidence type="ECO:0000256" key="4">
    <source>
        <dbReference type="SAM" id="Phobius"/>
    </source>
</evidence>
<dbReference type="SUPFAM" id="SSF49899">
    <property type="entry name" value="Concanavalin A-like lectins/glucanases"/>
    <property type="match status" value="1"/>
</dbReference>
<feature type="domain" description="GH16" evidence="5">
    <location>
        <begin position="1"/>
        <end position="242"/>
    </location>
</feature>
<dbReference type="PANTHER" id="PTHR10791">
    <property type="entry name" value="RAG1-ACTIVATING PROTEIN 1"/>
    <property type="match status" value="1"/>
</dbReference>
<dbReference type="Gene3D" id="2.60.120.200">
    <property type="match status" value="1"/>
</dbReference>
<dbReference type="GO" id="GO:1990904">
    <property type="term" value="C:ribonucleoprotein complex"/>
    <property type="evidence" value="ECO:0007669"/>
    <property type="project" value="UniProtKB-KW"/>
</dbReference>
<dbReference type="GO" id="GO:0005840">
    <property type="term" value="C:ribosome"/>
    <property type="evidence" value="ECO:0007669"/>
    <property type="project" value="UniProtKB-KW"/>
</dbReference>
<evidence type="ECO:0000256" key="2">
    <source>
        <dbReference type="ARBA" id="ARBA00022980"/>
    </source>
</evidence>
<dbReference type="EMBL" id="QZWG01000003">
    <property type="protein sequence ID" value="RZC19402.1"/>
    <property type="molecule type" value="Genomic_DNA"/>
</dbReference>
<dbReference type="GO" id="GO:0004553">
    <property type="term" value="F:hydrolase activity, hydrolyzing O-glycosyl compounds"/>
    <property type="evidence" value="ECO:0007669"/>
    <property type="project" value="InterPro"/>
</dbReference>
<dbReference type="GO" id="GO:0003723">
    <property type="term" value="F:RNA binding"/>
    <property type="evidence" value="ECO:0007669"/>
    <property type="project" value="InterPro"/>
</dbReference>
<sequence length="326" mass="36583">MVRALTNGERGGLCDLVDSLNYAASVGCKDCIMIIPTSIVTVMIQDLTHGFLMTPFVLKRWERKECKPNSLPILHKMQEMRCKSYLDEKGGKVGEITKIFKHDNSVIVKDLNLKTKHVKSREEGELGQIIKLSSQGPTHDEIDFEFLRNLSGDPYILRTNVFTQGKGNREQQFYLWFDPTRNFHTYSIIWKPQHIIPTFWKIKKHGSTEDFSSLPYICTLLNCSLWTYYGIIKAREYLVATVNGFGIVVETIYVILFLIYAPKGIRGRTAILAVILDVAISAEAVATSQLALQGEARGGAVGVMGAGLNIVMYFSPPSAMVSYTKS</sequence>
<evidence type="ECO:0000313" key="6">
    <source>
        <dbReference type="EMBL" id="RZC19402.1"/>
    </source>
</evidence>
<dbReference type="SUPFAM" id="SSF50104">
    <property type="entry name" value="Translation proteins SH3-like domain"/>
    <property type="match status" value="1"/>
</dbReference>
<accession>A0A445L7Z5</accession>
<dbReference type="PROSITE" id="PS51762">
    <property type="entry name" value="GH16_2"/>
    <property type="match status" value="1"/>
</dbReference>
<feature type="transmembrane region" description="Helical" evidence="4">
    <location>
        <begin position="237"/>
        <end position="259"/>
    </location>
</feature>
<name>A0A445L7Z5_GLYSO</name>
<dbReference type="Gene3D" id="2.30.30.30">
    <property type="match status" value="1"/>
</dbReference>
<keyword evidence="4" id="KW-1133">Transmembrane helix</keyword>
<evidence type="ECO:0000256" key="1">
    <source>
        <dbReference type="ARBA" id="ARBA00010618"/>
    </source>
</evidence>
<keyword evidence="3" id="KW-0687">Ribonucleoprotein</keyword>
<evidence type="ECO:0000256" key="3">
    <source>
        <dbReference type="ARBA" id="ARBA00023274"/>
    </source>
</evidence>
<keyword evidence="2" id="KW-0689">Ribosomal protein</keyword>
<dbReference type="PANTHER" id="PTHR10791:SF120">
    <property type="entry name" value="BIDIRECTIONAL SUGAR TRANSPORTER SWEET17"/>
    <property type="match status" value="1"/>
</dbReference>
<gene>
    <name evidence="6" type="ORF">D0Y65_006293</name>
</gene>
<keyword evidence="4" id="KW-0472">Membrane</keyword>
<dbReference type="GO" id="GO:0016020">
    <property type="term" value="C:membrane"/>
    <property type="evidence" value="ECO:0007669"/>
    <property type="project" value="InterPro"/>
</dbReference>
<dbReference type="InterPro" id="IPR014722">
    <property type="entry name" value="Rib_uL2_dom2"/>
</dbReference>
<evidence type="ECO:0000259" key="5">
    <source>
        <dbReference type="PROSITE" id="PS51762"/>
    </source>
</evidence>
<dbReference type="InterPro" id="IPR041988">
    <property type="entry name" value="Ribosomal_uL24_KOW"/>
</dbReference>